<comment type="caution">
    <text evidence="2">The sequence shown here is derived from an EMBL/GenBank/DDBJ whole genome shotgun (WGS) entry which is preliminary data.</text>
</comment>
<proteinExistence type="predicted"/>
<name>A0A1Q9EE42_SYMMI</name>
<accession>A0A1Q9EE42</accession>
<evidence type="ECO:0000256" key="1">
    <source>
        <dbReference type="SAM" id="MobiDB-lite"/>
    </source>
</evidence>
<reference evidence="2 3" key="1">
    <citation type="submission" date="2016-02" db="EMBL/GenBank/DDBJ databases">
        <title>Genome analysis of coral dinoflagellate symbionts highlights evolutionary adaptations to a symbiotic lifestyle.</title>
        <authorList>
            <person name="Aranda M."/>
            <person name="Li Y."/>
            <person name="Liew Y.J."/>
            <person name="Baumgarten S."/>
            <person name="Simakov O."/>
            <person name="Wilson M."/>
            <person name="Piel J."/>
            <person name="Ashoor H."/>
            <person name="Bougouffa S."/>
            <person name="Bajic V.B."/>
            <person name="Ryu T."/>
            <person name="Ravasi T."/>
            <person name="Bayer T."/>
            <person name="Micklem G."/>
            <person name="Kim H."/>
            <person name="Bhak J."/>
            <person name="Lajeunesse T.C."/>
            <person name="Voolstra C.R."/>
        </authorList>
    </citation>
    <scope>NUCLEOTIDE SEQUENCE [LARGE SCALE GENOMIC DNA]</scope>
    <source>
        <strain evidence="2 3">CCMP2467</strain>
    </source>
</reference>
<keyword evidence="3" id="KW-1185">Reference proteome</keyword>
<dbReference type="Proteomes" id="UP000186817">
    <property type="component" value="Unassembled WGS sequence"/>
</dbReference>
<sequence length="495" mass="53640">MVLGRALRLHYAARARGGGGLRVTKPIRYIVTDKAMEIFCSLKPFVFENLTRFRETKVSETDLVMNFELLKGYVVGHLAGDPASVLEHRDDEVLEVADSEPEPEKLPLDDGEPLPDDIFLKMKDREPLLPEGSYMKFDESGASDLLGESPLILNEAVEARETKKQTTIGAGEAEENDDAMGQECEAPDDGVAQGCDPTQDGVAQGCDPTEDDGVAQKCDDGARVAQVCDPAQDDGVAQVCDPAQEVAQVDGPLPSSFKTCALVPDPETIHSQVLLRSASELEAAFLPEAHEVPVPDTPLKTPDRGSEDVSTTPSTRKVLRNTSSYKAVSSPVPFLSETAFDVLMGCNDAEGADSSAAGSAQMVMPKVLFPEPTDPAEVVPESAEAPDVEMHDNPYSRELEVVAVPKRVKEGSVAIPTPEKPDPKKAKLEEQARVRRQQAQETWDSVVYPLREKAPDAMPVSYSVFPPTDIPVELDMPAEGGNWFAKRVVDLDFIS</sequence>
<dbReference type="AlphaFoldDB" id="A0A1Q9EE42"/>
<feature type="region of interest" description="Disordered" evidence="1">
    <location>
        <begin position="292"/>
        <end position="315"/>
    </location>
</feature>
<dbReference type="OrthoDB" id="429336at2759"/>
<evidence type="ECO:0000313" key="2">
    <source>
        <dbReference type="EMBL" id="OLQ05647.1"/>
    </source>
</evidence>
<gene>
    <name evidence="2" type="ORF">AK812_SmicGene11133</name>
</gene>
<evidence type="ECO:0000313" key="3">
    <source>
        <dbReference type="Proteomes" id="UP000186817"/>
    </source>
</evidence>
<protein>
    <submittedName>
        <fullName evidence="2">Uncharacterized protein</fullName>
    </submittedName>
</protein>
<dbReference type="EMBL" id="LSRX01000179">
    <property type="protein sequence ID" value="OLQ05647.1"/>
    <property type="molecule type" value="Genomic_DNA"/>
</dbReference>
<organism evidence="2 3">
    <name type="scientific">Symbiodinium microadriaticum</name>
    <name type="common">Dinoflagellate</name>
    <name type="synonym">Zooxanthella microadriatica</name>
    <dbReference type="NCBI Taxonomy" id="2951"/>
    <lineage>
        <taxon>Eukaryota</taxon>
        <taxon>Sar</taxon>
        <taxon>Alveolata</taxon>
        <taxon>Dinophyceae</taxon>
        <taxon>Suessiales</taxon>
        <taxon>Symbiodiniaceae</taxon>
        <taxon>Symbiodinium</taxon>
    </lineage>
</organism>